<dbReference type="InterPro" id="IPR011059">
    <property type="entry name" value="Metal-dep_hydrolase_composite"/>
</dbReference>
<accession>A0ABV0NWJ4</accession>
<dbReference type="SUPFAM" id="SSF51338">
    <property type="entry name" value="Composite domain of metallo-dependent hydrolases"/>
    <property type="match status" value="1"/>
</dbReference>
<evidence type="ECO:0000256" key="2">
    <source>
        <dbReference type="SAM" id="MobiDB-lite"/>
    </source>
</evidence>
<dbReference type="Gene3D" id="3.20.20.140">
    <property type="entry name" value="Metal-dependent hydrolases"/>
    <property type="match status" value="2"/>
</dbReference>
<organism evidence="3 4">
    <name type="scientific">Goodea atripinnis</name>
    <dbReference type="NCBI Taxonomy" id="208336"/>
    <lineage>
        <taxon>Eukaryota</taxon>
        <taxon>Metazoa</taxon>
        <taxon>Chordata</taxon>
        <taxon>Craniata</taxon>
        <taxon>Vertebrata</taxon>
        <taxon>Euteleostomi</taxon>
        <taxon>Actinopterygii</taxon>
        <taxon>Neopterygii</taxon>
        <taxon>Teleostei</taxon>
        <taxon>Neoteleostei</taxon>
        <taxon>Acanthomorphata</taxon>
        <taxon>Ovalentaria</taxon>
        <taxon>Atherinomorphae</taxon>
        <taxon>Cyprinodontiformes</taxon>
        <taxon>Goodeidae</taxon>
        <taxon>Goodea</taxon>
    </lineage>
</organism>
<comment type="similarity">
    <text evidence="1">Belongs to the metallo-dependent hydrolases superfamily. Hydantoinase/dihydropyrimidinase family.</text>
</comment>
<protein>
    <submittedName>
        <fullName evidence="3">Uncharacterized protein</fullName>
    </submittedName>
</protein>
<dbReference type="InterPro" id="IPR032466">
    <property type="entry name" value="Metal_Hydrolase"/>
</dbReference>
<evidence type="ECO:0000313" key="3">
    <source>
        <dbReference type="EMBL" id="MEQ2175817.1"/>
    </source>
</evidence>
<dbReference type="InterPro" id="IPR050378">
    <property type="entry name" value="Metallo-dep_Hydrolases_sf"/>
</dbReference>
<reference evidence="3 4" key="1">
    <citation type="submission" date="2021-06" db="EMBL/GenBank/DDBJ databases">
        <authorList>
            <person name="Palmer J.M."/>
        </authorList>
    </citation>
    <scope>NUCLEOTIDE SEQUENCE [LARGE SCALE GENOMIC DNA]</scope>
    <source>
        <strain evidence="3 4">GA_2019</strain>
        <tissue evidence="3">Muscle</tissue>
    </source>
</reference>
<dbReference type="SUPFAM" id="SSF51556">
    <property type="entry name" value="Metallo-dependent hydrolases"/>
    <property type="match status" value="1"/>
</dbReference>
<dbReference type="Proteomes" id="UP001476798">
    <property type="component" value="Unassembled WGS sequence"/>
</dbReference>
<evidence type="ECO:0000313" key="4">
    <source>
        <dbReference type="Proteomes" id="UP001476798"/>
    </source>
</evidence>
<feature type="non-terminal residue" evidence="3">
    <location>
        <position position="1"/>
    </location>
</feature>
<comment type="caution">
    <text evidence="3">The sequence shown here is derived from an EMBL/GenBank/DDBJ whole genome shotgun (WGS) entry which is preliminary data.</text>
</comment>
<dbReference type="PANTHER" id="PTHR11647:SF54">
    <property type="entry name" value="DIHYDROPYRIMIDINASE-RELATED PROTEIN 1"/>
    <property type="match status" value="1"/>
</dbReference>
<evidence type="ECO:0000256" key="1">
    <source>
        <dbReference type="ARBA" id="ARBA00008829"/>
    </source>
</evidence>
<proteinExistence type="inferred from homology"/>
<sequence length="142" mass="15544">VPLIPYYSGDLQVVGSAHCAYSTSQKAIGKNDFTLIPEGTNGVEERMGFVWDKAVAAEYNIFEGEECRGGPALVLSQGRIVYEGGKLQAQQGTGRFLPRKPFPDYAYQRVKCRNQIDDNIPRRSGHRIVAPPGGRSNITSLG</sequence>
<gene>
    <name evidence="3" type="ORF">GOODEAATRI_021614</name>
</gene>
<dbReference type="EMBL" id="JAHRIO010052099">
    <property type="protein sequence ID" value="MEQ2175817.1"/>
    <property type="molecule type" value="Genomic_DNA"/>
</dbReference>
<name>A0ABV0NWJ4_9TELE</name>
<keyword evidence="4" id="KW-1185">Reference proteome</keyword>
<dbReference type="PANTHER" id="PTHR11647">
    <property type="entry name" value="HYDRANTOINASE/DIHYDROPYRIMIDINASE FAMILY MEMBER"/>
    <property type="match status" value="1"/>
</dbReference>
<feature type="region of interest" description="Disordered" evidence="2">
    <location>
        <begin position="123"/>
        <end position="142"/>
    </location>
</feature>